<keyword evidence="3" id="KW-1185">Reference proteome</keyword>
<dbReference type="EMBL" id="FRBQ01000002">
    <property type="protein sequence ID" value="SHL74489.1"/>
    <property type="molecule type" value="Genomic_DNA"/>
</dbReference>
<dbReference type="Gene3D" id="1.10.443.10">
    <property type="entry name" value="Intergrase catalytic core"/>
    <property type="match status" value="1"/>
</dbReference>
<reference evidence="3" key="1">
    <citation type="submission" date="2016-11" db="EMBL/GenBank/DDBJ databases">
        <authorList>
            <person name="Varghese N."/>
            <person name="Submissions S."/>
        </authorList>
    </citation>
    <scope>NUCLEOTIDE SEQUENCE [LARGE SCALE GENOMIC DNA]</scope>
    <source>
        <strain evidence="3">CECT 8089</strain>
    </source>
</reference>
<dbReference type="SUPFAM" id="SSF56349">
    <property type="entry name" value="DNA breaking-rejoining enzymes"/>
    <property type="match status" value="1"/>
</dbReference>
<protein>
    <recommendedName>
        <fullName evidence="4">Site-specific integrase</fullName>
    </recommendedName>
</protein>
<dbReference type="InterPro" id="IPR013762">
    <property type="entry name" value="Integrase-like_cat_sf"/>
</dbReference>
<accession>A0A1M7D5M1</accession>
<evidence type="ECO:0000313" key="2">
    <source>
        <dbReference type="EMBL" id="SHL74489.1"/>
    </source>
</evidence>
<dbReference type="GO" id="GO:0003677">
    <property type="term" value="F:DNA binding"/>
    <property type="evidence" value="ECO:0007669"/>
    <property type="project" value="InterPro"/>
</dbReference>
<evidence type="ECO:0000313" key="3">
    <source>
        <dbReference type="Proteomes" id="UP000184305"/>
    </source>
</evidence>
<evidence type="ECO:0008006" key="4">
    <source>
        <dbReference type="Google" id="ProtNLM"/>
    </source>
</evidence>
<organism evidence="2 3">
    <name type="scientific">Phytopseudomonas punonensis</name>
    <dbReference type="NCBI Taxonomy" id="1220495"/>
    <lineage>
        <taxon>Bacteria</taxon>
        <taxon>Pseudomonadati</taxon>
        <taxon>Pseudomonadota</taxon>
        <taxon>Gammaproteobacteria</taxon>
        <taxon>Pseudomonadales</taxon>
        <taxon>Pseudomonadaceae</taxon>
        <taxon>Phytopseudomonas</taxon>
    </lineage>
</organism>
<dbReference type="Proteomes" id="UP000184305">
    <property type="component" value="Unassembled WGS sequence"/>
</dbReference>
<dbReference type="InterPro" id="IPR011010">
    <property type="entry name" value="DNA_brk_join_enz"/>
</dbReference>
<proteinExistence type="predicted"/>
<dbReference type="AlphaFoldDB" id="A0A1M7D5M1"/>
<gene>
    <name evidence="2" type="ORF">SAMN05216288_2349</name>
</gene>
<evidence type="ECO:0000256" key="1">
    <source>
        <dbReference type="ARBA" id="ARBA00023172"/>
    </source>
</evidence>
<dbReference type="OrthoDB" id="5394387at2"/>
<dbReference type="GO" id="GO:0015074">
    <property type="term" value="P:DNA integration"/>
    <property type="evidence" value="ECO:0007669"/>
    <property type="project" value="InterPro"/>
</dbReference>
<dbReference type="GO" id="GO:0006310">
    <property type="term" value="P:DNA recombination"/>
    <property type="evidence" value="ECO:0007669"/>
    <property type="project" value="UniProtKB-KW"/>
</dbReference>
<dbReference type="STRING" id="1220495.SAMN05216288_2349"/>
<sequence length="284" mass="32136">MKRLQGTHIRSIGTVRNYEQRLVQITAYLQEHRLGSLREMTASRARDYLQRRAPEVGQKTLDMERQALQAMMTHVTHQLLPGQTLEVIKSSATEGRRLADQSRAYNREQVLSIASRQAPHNALATEIAHAAGLRAHELLGLRRTHQRVPDKRPAHGMKFLGTRATTISYTVHGKGGLVREVRIPTPLAQRLERTRLAEPRIVSDRGINYHQFYGIGGGQPWSKSVGAASKSALGWSNGAHGLRHTYAQERMAMLQRHLTRREALTVVSQEMGHFRPEITEVYLR</sequence>
<name>A0A1M7D5M1_9GAMM</name>
<keyword evidence="1" id="KW-0233">DNA recombination</keyword>